<accession>A0A5B7J3X1</accession>
<protein>
    <submittedName>
        <fullName evidence="1">Uncharacterized protein</fullName>
    </submittedName>
</protein>
<proteinExistence type="predicted"/>
<sequence>MRRKKEDDLAVLTQGDCVLYSDSNDALLTVAGETRAAVVKGPALLGSPCYPPCLGRLGAGVLACFGILP</sequence>
<dbReference type="Proteomes" id="UP000324222">
    <property type="component" value="Unassembled WGS sequence"/>
</dbReference>
<gene>
    <name evidence="1" type="ORF">E2C01_084301</name>
</gene>
<evidence type="ECO:0000313" key="1">
    <source>
        <dbReference type="EMBL" id="MPC89359.1"/>
    </source>
</evidence>
<organism evidence="1 2">
    <name type="scientific">Portunus trituberculatus</name>
    <name type="common">Swimming crab</name>
    <name type="synonym">Neptunus trituberculatus</name>
    <dbReference type="NCBI Taxonomy" id="210409"/>
    <lineage>
        <taxon>Eukaryota</taxon>
        <taxon>Metazoa</taxon>
        <taxon>Ecdysozoa</taxon>
        <taxon>Arthropoda</taxon>
        <taxon>Crustacea</taxon>
        <taxon>Multicrustacea</taxon>
        <taxon>Malacostraca</taxon>
        <taxon>Eumalacostraca</taxon>
        <taxon>Eucarida</taxon>
        <taxon>Decapoda</taxon>
        <taxon>Pleocyemata</taxon>
        <taxon>Brachyura</taxon>
        <taxon>Eubrachyura</taxon>
        <taxon>Portunoidea</taxon>
        <taxon>Portunidae</taxon>
        <taxon>Portuninae</taxon>
        <taxon>Portunus</taxon>
    </lineage>
</organism>
<comment type="caution">
    <text evidence="1">The sequence shown here is derived from an EMBL/GenBank/DDBJ whole genome shotgun (WGS) entry which is preliminary data.</text>
</comment>
<reference evidence="1 2" key="1">
    <citation type="submission" date="2019-05" db="EMBL/GenBank/DDBJ databases">
        <title>Another draft genome of Portunus trituberculatus and its Hox gene families provides insights of decapod evolution.</title>
        <authorList>
            <person name="Jeong J.-H."/>
            <person name="Song I."/>
            <person name="Kim S."/>
            <person name="Choi T."/>
            <person name="Kim D."/>
            <person name="Ryu S."/>
            <person name="Kim W."/>
        </authorList>
    </citation>
    <scope>NUCLEOTIDE SEQUENCE [LARGE SCALE GENOMIC DNA]</scope>
    <source>
        <tissue evidence="1">Muscle</tissue>
    </source>
</reference>
<dbReference type="AlphaFoldDB" id="A0A5B7J3X1"/>
<dbReference type="EMBL" id="VSRR010080787">
    <property type="protein sequence ID" value="MPC89359.1"/>
    <property type="molecule type" value="Genomic_DNA"/>
</dbReference>
<name>A0A5B7J3X1_PORTR</name>
<keyword evidence="2" id="KW-1185">Reference proteome</keyword>
<evidence type="ECO:0000313" key="2">
    <source>
        <dbReference type="Proteomes" id="UP000324222"/>
    </source>
</evidence>